<gene>
    <name evidence="2" type="ORF">GF068_20135</name>
</gene>
<accession>A0A6N7PPT4</accession>
<proteinExistence type="predicted"/>
<dbReference type="RefSeq" id="WP_153821027.1">
    <property type="nucleotide sequence ID" value="NZ_WJIE01000005.1"/>
</dbReference>
<name>A0A6N7PPT4_9BACT</name>
<evidence type="ECO:0008006" key="4">
    <source>
        <dbReference type="Google" id="ProtNLM"/>
    </source>
</evidence>
<reference evidence="2 3" key="1">
    <citation type="submission" date="2019-10" db="EMBL/GenBank/DDBJ databases">
        <title>A soil myxobacterium in the family Polyangiaceae.</title>
        <authorList>
            <person name="Li Y."/>
            <person name="Wang J."/>
        </authorList>
    </citation>
    <scope>NUCLEOTIDE SEQUENCE [LARGE SCALE GENOMIC DNA]</scope>
    <source>
        <strain evidence="2 3">DSM 14734</strain>
    </source>
</reference>
<dbReference type="AlphaFoldDB" id="A0A6N7PPT4"/>
<dbReference type="Proteomes" id="UP000440224">
    <property type="component" value="Unassembled WGS sequence"/>
</dbReference>
<dbReference type="EMBL" id="WJIE01000005">
    <property type="protein sequence ID" value="MRG94212.1"/>
    <property type="molecule type" value="Genomic_DNA"/>
</dbReference>
<keyword evidence="3" id="KW-1185">Reference proteome</keyword>
<comment type="caution">
    <text evidence="2">The sequence shown here is derived from an EMBL/GenBank/DDBJ whole genome shotgun (WGS) entry which is preliminary data.</text>
</comment>
<dbReference type="SUPFAM" id="SSF101898">
    <property type="entry name" value="NHL repeat"/>
    <property type="match status" value="1"/>
</dbReference>
<dbReference type="PANTHER" id="PTHR35580">
    <property type="entry name" value="CELL SURFACE GLYCOPROTEIN (S-LAYER PROTEIN)-LIKE PROTEIN"/>
    <property type="match status" value="1"/>
</dbReference>
<dbReference type="InterPro" id="IPR052918">
    <property type="entry name" value="Motility_Chemotaxis_Reg"/>
</dbReference>
<organism evidence="2 3">
    <name type="scientific">Polyangium spumosum</name>
    <dbReference type="NCBI Taxonomy" id="889282"/>
    <lineage>
        <taxon>Bacteria</taxon>
        <taxon>Pseudomonadati</taxon>
        <taxon>Myxococcota</taxon>
        <taxon>Polyangia</taxon>
        <taxon>Polyangiales</taxon>
        <taxon>Polyangiaceae</taxon>
        <taxon>Polyangium</taxon>
    </lineage>
</organism>
<feature type="signal peptide" evidence="1">
    <location>
        <begin position="1"/>
        <end position="23"/>
    </location>
</feature>
<evidence type="ECO:0000313" key="2">
    <source>
        <dbReference type="EMBL" id="MRG94212.1"/>
    </source>
</evidence>
<feature type="chain" id="PRO_5027024553" description="PQQ-binding-like beta-propeller repeat protein" evidence="1">
    <location>
        <begin position="24"/>
        <end position="601"/>
    </location>
</feature>
<evidence type="ECO:0000313" key="3">
    <source>
        <dbReference type="Proteomes" id="UP000440224"/>
    </source>
</evidence>
<protein>
    <recommendedName>
        <fullName evidence="4">PQQ-binding-like beta-propeller repeat protein</fullName>
    </recommendedName>
</protein>
<evidence type="ECO:0000256" key="1">
    <source>
        <dbReference type="SAM" id="SignalP"/>
    </source>
</evidence>
<sequence length="601" mass="59563">MVRRRRTYLRLAAVGLVSLFASALPSACALDVYGSFDPDAPCIVGVSARCYTGPAATAGVGLCVPGAAVCRIDQTFGACVGEVVPQEENCFTPEDEDCDGEGRGDDECLCDPGATLPCETGKLGACAAGVRTCEPDGLSFGACVPEASPSAEDCATEGDEDCDGVAPGCAGDVELGASRGGDLSDVAFGVATNGLVHATAGVLDGDVQFRTVNSGKLYVDRRVASLAMTWSREFAAEGGRAAARGVAVAGDSADVIVAGDFQGSMDFGNGKVLTSAANGVDALVVAVDAAGGVRWAKAFGDGDVQAANAVAAGPHDRIAVAGEVAGTVDFGGGAQTSTGDADLFVAVLDPAGERIWSRLYGDAAAQRAHGVAFVDGGDVVVAGDFDGQLDLGGGVVLPAGGGGDAFVARLSGVDTNAKWGVGIGDAQSQHAYAVAVGPSGEVAVTGAFSGSIVLSGVTLTSATSLDAFLLVFEPDGALRFGKSLGDTTGGDQIGMGVAFDAAGNVIVTGGFDGSIDLGAGPVVSAGSADVFIAKYAGADGALLWARTDGDAEAQRGFGVVVLPDSRALVTGAFAGTLDFGPPLSPLVSKGALDVFVTRFSP</sequence>
<keyword evidence="1" id="KW-0732">Signal</keyword>
<dbReference type="PANTHER" id="PTHR35580:SF1">
    <property type="entry name" value="PHYTASE-LIKE DOMAIN-CONTAINING PROTEIN"/>
    <property type="match status" value="1"/>
</dbReference>
<dbReference type="OrthoDB" id="5525679at2"/>